<gene>
    <name evidence="7" type="ORF">LEP1GSC062_1736</name>
</gene>
<evidence type="ECO:0000256" key="1">
    <source>
        <dbReference type="ARBA" id="ARBA00006594"/>
    </source>
</evidence>
<dbReference type="Pfam" id="PF01420">
    <property type="entry name" value="Methylase_S"/>
    <property type="match status" value="2"/>
</dbReference>
<evidence type="ECO:0000259" key="5">
    <source>
        <dbReference type="Pfam" id="PF01420"/>
    </source>
</evidence>
<accession>V6HUC0</accession>
<keyword evidence="7" id="KW-0808">Transferase</keyword>
<dbReference type="Gene3D" id="3.40.50.150">
    <property type="entry name" value="Vaccinia Virus protein VP39"/>
    <property type="match status" value="1"/>
</dbReference>
<organism evidence="7 8">
    <name type="scientific">Leptospira alexanderi serovar Manhao 3 str. L 60</name>
    <dbReference type="NCBI Taxonomy" id="1049759"/>
    <lineage>
        <taxon>Bacteria</taxon>
        <taxon>Pseudomonadati</taxon>
        <taxon>Spirochaetota</taxon>
        <taxon>Spirochaetia</taxon>
        <taxon>Leptospirales</taxon>
        <taxon>Leptospiraceae</taxon>
        <taxon>Leptospira</taxon>
    </lineage>
</organism>
<reference evidence="7" key="1">
    <citation type="submission" date="2013-05" db="EMBL/GenBank/DDBJ databases">
        <authorList>
            <person name="Harkins D.M."/>
            <person name="Durkin A.S."/>
            <person name="Brinkac L.M."/>
            <person name="Haft D.H."/>
            <person name="Selengut J.D."/>
            <person name="Sanka R."/>
            <person name="DePew J."/>
            <person name="Purushe J."/>
            <person name="Hartskeerl R.A."/>
            <person name="Ahmed A."/>
            <person name="van der Linden H."/>
            <person name="Goris M.G.A."/>
            <person name="Vinetz J.M."/>
            <person name="Sutton G.G."/>
            <person name="Nierman W.C."/>
            <person name="Fouts D.E."/>
        </authorList>
    </citation>
    <scope>NUCLEOTIDE SEQUENCE [LARGE SCALE GENOMIC DNA]</scope>
    <source>
        <strain evidence="7">L 60</strain>
    </source>
</reference>
<dbReference type="PROSITE" id="PS00092">
    <property type="entry name" value="N6_MTASE"/>
    <property type="match status" value="1"/>
</dbReference>
<dbReference type="CDD" id="cd17291">
    <property type="entry name" value="RMtype1_S_MgeORF438P-TRD-CR_like"/>
    <property type="match status" value="1"/>
</dbReference>
<evidence type="ECO:0000256" key="4">
    <source>
        <dbReference type="ARBA" id="ARBA00023125"/>
    </source>
</evidence>
<feature type="domain" description="Type I restriction modification DNA specificity" evidence="5">
    <location>
        <begin position="882"/>
        <end position="1023"/>
    </location>
</feature>
<name>V6HUC0_9LEPT</name>
<feature type="domain" description="Type I restriction modification DNA specificity" evidence="5">
    <location>
        <begin position="1050"/>
        <end position="1222"/>
    </location>
</feature>
<comment type="similarity">
    <text evidence="2">Belongs to the type-I restriction system S methylase family.</text>
</comment>
<dbReference type="GO" id="GO:0009307">
    <property type="term" value="P:DNA restriction-modification system"/>
    <property type="evidence" value="ECO:0007669"/>
    <property type="project" value="UniProtKB-KW"/>
</dbReference>
<dbReference type="Gene3D" id="3.90.220.20">
    <property type="entry name" value="DNA methylase specificity domains"/>
    <property type="match status" value="2"/>
</dbReference>
<dbReference type="InterPro" id="IPR003356">
    <property type="entry name" value="DNA_methylase_A-5"/>
</dbReference>
<dbReference type="GO" id="GO:0003677">
    <property type="term" value="F:DNA binding"/>
    <property type="evidence" value="ECO:0007669"/>
    <property type="project" value="UniProtKB-KW"/>
</dbReference>
<dbReference type="Pfam" id="PF02384">
    <property type="entry name" value="N6_Mtase"/>
    <property type="match status" value="1"/>
</dbReference>
<comment type="caution">
    <text evidence="7">The sequence shown here is derived from an EMBL/GenBank/DDBJ whole genome shotgun (WGS) entry which is preliminary data.</text>
</comment>
<dbReference type="InterPro" id="IPR052021">
    <property type="entry name" value="Type-I_RS_S_subunit"/>
</dbReference>
<dbReference type="PANTHER" id="PTHR30408">
    <property type="entry name" value="TYPE-1 RESTRICTION ENZYME ECOKI SPECIFICITY PROTEIN"/>
    <property type="match status" value="1"/>
</dbReference>
<proteinExistence type="inferred from homology"/>
<dbReference type="Proteomes" id="UP000018747">
    <property type="component" value="Unassembled WGS sequence"/>
</dbReference>
<comment type="similarity">
    <text evidence="1">Belongs to the N(4)/N(6)-methyltransferase family.</text>
</comment>
<dbReference type="EMBL" id="AHMT02000053">
    <property type="protein sequence ID" value="EQA60856.1"/>
    <property type="molecule type" value="Genomic_DNA"/>
</dbReference>
<keyword evidence="8" id="KW-1185">Reference proteome</keyword>
<dbReference type="PRINTS" id="PR00507">
    <property type="entry name" value="N12N6MTFRASE"/>
</dbReference>
<dbReference type="PANTHER" id="PTHR30408:SF12">
    <property type="entry name" value="TYPE I RESTRICTION ENZYME MJAVIII SPECIFICITY SUBUNIT"/>
    <property type="match status" value="1"/>
</dbReference>
<dbReference type="GO" id="GO:0008170">
    <property type="term" value="F:N-methyltransferase activity"/>
    <property type="evidence" value="ECO:0007669"/>
    <property type="project" value="InterPro"/>
</dbReference>
<sequence>MNYKKLIQVLGFSPKENTSDIFQKKYSGYVIEINFEKETINFGNKIKGESKTTQNFSQTENWVVLECVDRLLEKGYRPQNITLEKTWKTGHGTSGRLDILVTRDSGSAYIMIECKTWGAEFDQEFKNLEKNGGQLFTYFQQDKDADVLMLYASGLDGPNIKYRNEIIKIEEDYRQAGNVKDFFERWNKLPKANGIFDNWVSPYEFQSKALTKNDLKTLKQEDSSFIFNRFLEILRHNVVSDKPNAFNKIFTLFLCKIVDENRNPDEQLHFQWLEGEDNHISFQKRLTDLYNRGMLELLEKKVTDVSDIEFDKQFLQVEEKYKDRFKEILTEIRLKKNNEFAIKEVYDDASFEENAKVVKEVVELLQVYQLRYNYRQQFLSDFFELLLTTGLKQESGQFFTPVPIARFIIKSLPFLEITAKKIEQGNKNDLLPRVIDYAAGSGHFITESMEEIQKYIDSLDEGKFNPATKRAVKKWKEDQFDWAEQYVYGIEKDYRLVKTAKVSCYLHGDGLAKVIHGDGLGDFATSAEFKDLLKETDRTYPQDNKQFDVIISNPPYSVSAFKGLMDSEKSEKAFDLYKRLTDQSSEIECLFIERTKQLLKDGGVAGIILPSSILSNTGIYTQTREILLKYFEILGITELGSNTFMATGTNTVTLFLRRRNNVDAFNIEEAIKKCFINLKDVTINGIEKPINKYIAHVWGSISYEDYKTLLQKIPNKNIEQHEIYKEYVKKIKANNEQELWSSILALEQDKLLYFILAYPQKLVLVKTGEKDAEKRFLGYEFSNRRGSEGIHAIQRSKSIDECTQLYDADSFTNSGKASTYIYKAFNNEFDLDLPENLQQNVSYHNLVDKLIFDRVDFEKSISLSAKKKVKFEEVWKTAKLEFLSDIADIQKGKTITEEKAVKGNIPVIAGGQSFSYYHNKSNREGNIITVSASGAYAGFINYFDIPIFASDCNTVKSKNEKNISTKLIFHFLKSIQREIYQLQRGQAQPHVYADDLSNVKIPLPSFSIQKKIVSEIEKLEKQEQESVENLEKLRQSIGKIISKSSGKLTKLEEITSKIGSGATPNGGKGNYQNSGISLIRSQNIYDNVFVEKGLAFINEEQAKKLDNVIVERSDILFNITGASIARCCIVDEKYLPARVNQHVSIIRTNEKALPKYVQAILVSYEYKTKLLEIGDGATSREAITKLQLEEFKIPLPTIPEQKRIVSEIVKIEKKITELEKQIDLIPKQQEAILKKYLV</sequence>
<dbReference type="GO" id="GO:0032259">
    <property type="term" value="P:methylation"/>
    <property type="evidence" value="ECO:0007669"/>
    <property type="project" value="UniProtKB-KW"/>
</dbReference>
<evidence type="ECO:0000313" key="8">
    <source>
        <dbReference type="Proteomes" id="UP000018747"/>
    </source>
</evidence>
<dbReference type="SUPFAM" id="SSF53335">
    <property type="entry name" value="S-adenosyl-L-methionine-dependent methyltransferases"/>
    <property type="match status" value="1"/>
</dbReference>
<dbReference type="InterPro" id="IPR044946">
    <property type="entry name" value="Restrct_endonuc_typeI_TRD_sf"/>
</dbReference>
<keyword evidence="4" id="KW-0238">DNA-binding</keyword>
<evidence type="ECO:0000259" key="6">
    <source>
        <dbReference type="Pfam" id="PF02384"/>
    </source>
</evidence>
<dbReference type="OrthoDB" id="32195at2"/>
<dbReference type="InterPro" id="IPR029063">
    <property type="entry name" value="SAM-dependent_MTases_sf"/>
</dbReference>
<protein>
    <submittedName>
        <fullName evidence="7">N-6 DNA Methylase</fullName>
    </submittedName>
</protein>
<keyword evidence="3" id="KW-0680">Restriction system</keyword>
<keyword evidence="7" id="KW-0489">Methyltransferase</keyword>
<dbReference type="InterPro" id="IPR000055">
    <property type="entry name" value="Restrct_endonuc_typeI_TRD"/>
</dbReference>
<evidence type="ECO:0000313" key="7">
    <source>
        <dbReference type="EMBL" id="EQA60856.1"/>
    </source>
</evidence>
<dbReference type="SUPFAM" id="SSF116734">
    <property type="entry name" value="DNA methylase specificity domain"/>
    <property type="match status" value="2"/>
</dbReference>
<dbReference type="RefSeq" id="WP_020985112.1">
    <property type="nucleotide sequence ID" value="NZ_AHMT02000053.1"/>
</dbReference>
<dbReference type="AlphaFoldDB" id="V6HUC0"/>
<dbReference type="InterPro" id="IPR002052">
    <property type="entry name" value="DNA_methylase_N6_adenine_CS"/>
</dbReference>
<evidence type="ECO:0000256" key="2">
    <source>
        <dbReference type="ARBA" id="ARBA00010923"/>
    </source>
</evidence>
<evidence type="ECO:0000256" key="3">
    <source>
        <dbReference type="ARBA" id="ARBA00022747"/>
    </source>
</evidence>
<feature type="domain" description="DNA methylase adenine-specific" evidence="6">
    <location>
        <begin position="377"/>
        <end position="731"/>
    </location>
</feature>
<dbReference type="CDD" id="cd02440">
    <property type="entry name" value="AdoMet_MTases"/>
    <property type="match status" value="1"/>
</dbReference>